<sequence length="276" mass="32176">MKVMTLNTHSWLETNAYEKLNKIVEKIVTERYDLIALQEVNQSMDMEILTRNELKTFCEIKTQTPVRSNNFAYCLVQLLAQKGESYYWSWEMSHIGYEIYEEGNAILSKKPLVSQVHTVSETKAKENYRTRKILIGQTKIEDQTIVAASCHFSWWIDDISGFAFEWKQLETYLSNEKYPVFLLGDFNNPAEKSGYDLVAKSILPIIDAYKRAQEKDNQATIEKKIDGWENNTQALRIDYIYVPKDSVVKKYQRIFDGKTSPIVSDHYGIEVTLTYK</sequence>
<dbReference type="InterPro" id="IPR051547">
    <property type="entry name" value="TDP2-like"/>
</dbReference>
<evidence type="ECO:0000259" key="2">
    <source>
        <dbReference type="Pfam" id="PF03372"/>
    </source>
</evidence>
<gene>
    <name evidence="3" type="ORF">RV14_GL000239</name>
</gene>
<dbReference type="PANTHER" id="PTHR15822">
    <property type="entry name" value="TRAF AND TNF RECEPTOR-ASSOCIATED PROTEIN"/>
    <property type="match status" value="1"/>
</dbReference>
<dbReference type="Pfam" id="PF03372">
    <property type="entry name" value="Exo_endo_phos"/>
    <property type="match status" value="1"/>
</dbReference>
<name>A0A1L8WLQ3_9ENTE</name>
<dbReference type="Gene3D" id="3.60.10.10">
    <property type="entry name" value="Endonuclease/exonuclease/phosphatase"/>
    <property type="match status" value="1"/>
</dbReference>
<reference evidence="3 4" key="1">
    <citation type="submission" date="2014-12" db="EMBL/GenBank/DDBJ databases">
        <title>Draft genome sequences of 29 type strains of Enterococci.</title>
        <authorList>
            <person name="Zhong Z."/>
            <person name="Sun Z."/>
            <person name="Liu W."/>
            <person name="Zhang W."/>
            <person name="Zhang H."/>
        </authorList>
    </citation>
    <scope>NUCLEOTIDE SEQUENCE [LARGE SCALE GENOMIC DNA]</scope>
    <source>
        <strain evidence="3 4">DSM 15687</strain>
    </source>
</reference>
<dbReference type="EMBL" id="JXLB01000010">
    <property type="protein sequence ID" value="OJG81712.1"/>
    <property type="molecule type" value="Genomic_DNA"/>
</dbReference>
<dbReference type="Proteomes" id="UP000182152">
    <property type="component" value="Unassembled WGS sequence"/>
</dbReference>
<comment type="caution">
    <text evidence="3">The sequence shown here is derived from an EMBL/GenBank/DDBJ whole genome shotgun (WGS) entry which is preliminary data.</text>
</comment>
<keyword evidence="1" id="KW-0378">Hydrolase</keyword>
<accession>A0A1L8WLQ3</accession>
<evidence type="ECO:0000313" key="4">
    <source>
        <dbReference type="Proteomes" id="UP000182152"/>
    </source>
</evidence>
<proteinExistence type="predicted"/>
<dbReference type="AlphaFoldDB" id="A0A1L8WLQ3"/>
<dbReference type="RefSeq" id="WP_071855450.1">
    <property type="nucleotide sequence ID" value="NZ_JBCLRY010000011.1"/>
</dbReference>
<organism evidence="3 4">
    <name type="scientific">Enterococcus ratti</name>
    <dbReference type="NCBI Taxonomy" id="150033"/>
    <lineage>
        <taxon>Bacteria</taxon>
        <taxon>Bacillati</taxon>
        <taxon>Bacillota</taxon>
        <taxon>Bacilli</taxon>
        <taxon>Lactobacillales</taxon>
        <taxon>Enterococcaceae</taxon>
        <taxon>Enterococcus</taxon>
    </lineage>
</organism>
<dbReference type="GO" id="GO:0016787">
    <property type="term" value="F:hydrolase activity"/>
    <property type="evidence" value="ECO:0007669"/>
    <property type="project" value="UniProtKB-KW"/>
</dbReference>
<dbReference type="OrthoDB" id="9812537at2"/>
<protein>
    <recommendedName>
        <fullName evidence="2">Endonuclease/exonuclease/phosphatase domain-containing protein</fullName>
    </recommendedName>
</protein>
<dbReference type="InterPro" id="IPR036691">
    <property type="entry name" value="Endo/exonu/phosph_ase_sf"/>
</dbReference>
<keyword evidence="4" id="KW-1185">Reference proteome</keyword>
<dbReference type="PANTHER" id="PTHR15822:SF23">
    <property type="entry name" value="ENDONUCLEASE_EXONUCLEASE_PHOSPHATASE FAMILY PROTEIN"/>
    <property type="match status" value="1"/>
</dbReference>
<evidence type="ECO:0000256" key="1">
    <source>
        <dbReference type="ARBA" id="ARBA00022801"/>
    </source>
</evidence>
<evidence type="ECO:0000313" key="3">
    <source>
        <dbReference type="EMBL" id="OJG81712.1"/>
    </source>
</evidence>
<dbReference type="SUPFAM" id="SSF56219">
    <property type="entry name" value="DNase I-like"/>
    <property type="match status" value="1"/>
</dbReference>
<dbReference type="STRING" id="150033.RV14_GL000239"/>
<dbReference type="CDD" id="cd09079">
    <property type="entry name" value="RgfB-like"/>
    <property type="match status" value="1"/>
</dbReference>
<feature type="domain" description="Endonuclease/exonuclease/phosphatase" evidence="2">
    <location>
        <begin position="19"/>
        <end position="266"/>
    </location>
</feature>
<dbReference type="InterPro" id="IPR005135">
    <property type="entry name" value="Endo/exonuclease/phosphatase"/>
</dbReference>